<feature type="region of interest" description="Disordered" evidence="1">
    <location>
        <begin position="298"/>
        <end position="443"/>
    </location>
</feature>
<feature type="compositionally biased region" description="Pro residues" evidence="1">
    <location>
        <begin position="301"/>
        <end position="319"/>
    </location>
</feature>
<dbReference type="Proteomes" id="UP001564626">
    <property type="component" value="Unassembled WGS sequence"/>
</dbReference>
<gene>
    <name evidence="2" type="ORF">AB8O55_02825</name>
</gene>
<feature type="compositionally biased region" description="Low complexity" evidence="1">
    <location>
        <begin position="339"/>
        <end position="414"/>
    </location>
</feature>
<evidence type="ECO:0000256" key="1">
    <source>
        <dbReference type="SAM" id="MobiDB-lite"/>
    </source>
</evidence>
<feature type="compositionally biased region" description="Basic residues" evidence="1">
    <location>
        <begin position="1"/>
        <end position="14"/>
    </location>
</feature>
<dbReference type="SUPFAM" id="SSF53955">
    <property type="entry name" value="Lysozyme-like"/>
    <property type="match status" value="1"/>
</dbReference>
<dbReference type="PANTHER" id="PTHR30163:SF8">
    <property type="entry name" value="LYTIC MUREIN TRANSGLYCOSYLASE"/>
    <property type="match status" value="1"/>
</dbReference>
<evidence type="ECO:0000313" key="3">
    <source>
        <dbReference type="Proteomes" id="UP001564626"/>
    </source>
</evidence>
<reference evidence="2 3" key="1">
    <citation type="submission" date="2024-08" db="EMBL/GenBank/DDBJ databases">
        <title>Genome mining of Saccharopolyspora cebuensis PGLac3 from Nigerian medicinal plant.</title>
        <authorList>
            <person name="Ezeobiora C.E."/>
            <person name="Igbokwe N.H."/>
            <person name="Amin D.H."/>
            <person name="Mendie U.E."/>
        </authorList>
    </citation>
    <scope>NUCLEOTIDE SEQUENCE [LARGE SCALE GENOMIC DNA]</scope>
    <source>
        <strain evidence="2 3">PGLac3</strain>
    </source>
</reference>
<evidence type="ECO:0000313" key="2">
    <source>
        <dbReference type="EMBL" id="MEY8038320.1"/>
    </source>
</evidence>
<dbReference type="RefSeq" id="WP_345355949.1">
    <property type="nucleotide sequence ID" value="NZ_BAABII010000002.1"/>
</dbReference>
<protein>
    <submittedName>
        <fullName evidence="2">Lytic transglycosylase domain-containing protein</fullName>
    </submittedName>
</protein>
<dbReference type="Gene3D" id="1.10.530.10">
    <property type="match status" value="1"/>
</dbReference>
<dbReference type="PANTHER" id="PTHR30163">
    <property type="entry name" value="MEMBRANE-BOUND LYTIC MUREIN TRANSGLYCOSYLASE B"/>
    <property type="match status" value="1"/>
</dbReference>
<comment type="caution">
    <text evidence="2">The sequence shown here is derived from an EMBL/GenBank/DDBJ whole genome shotgun (WGS) entry which is preliminary data.</text>
</comment>
<dbReference type="CDD" id="cd13399">
    <property type="entry name" value="Slt35-like"/>
    <property type="match status" value="1"/>
</dbReference>
<feature type="region of interest" description="Disordered" evidence="1">
    <location>
        <begin position="51"/>
        <end position="87"/>
    </location>
</feature>
<dbReference type="InterPro" id="IPR023346">
    <property type="entry name" value="Lysozyme-like_dom_sf"/>
</dbReference>
<name>A0ABV4CB25_9PSEU</name>
<feature type="compositionally biased region" description="Pro residues" evidence="1">
    <location>
        <begin position="327"/>
        <end position="338"/>
    </location>
</feature>
<feature type="region of interest" description="Disordered" evidence="1">
    <location>
        <begin position="1"/>
        <end position="22"/>
    </location>
</feature>
<keyword evidence="3" id="KW-1185">Reference proteome</keyword>
<accession>A0ABV4CB25</accession>
<feature type="compositionally biased region" description="Basic and acidic residues" evidence="1">
    <location>
        <begin position="56"/>
        <end position="69"/>
    </location>
</feature>
<dbReference type="EMBL" id="JBGEHV010000003">
    <property type="protein sequence ID" value="MEY8038320.1"/>
    <property type="molecule type" value="Genomic_DNA"/>
</dbReference>
<organism evidence="2 3">
    <name type="scientific">Saccharopolyspora cebuensis</name>
    <dbReference type="NCBI Taxonomy" id="418759"/>
    <lineage>
        <taxon>Bacteria</taxon>
        <taxon>Bacillati</taxon>
        <taxon>Actinomycetota</taxon>
        <taxon>Actinomycetes</taxon>
        <taxon>Pseudonocardiales</taxon>
        <taxon>Pseudonocardiaceae</taxon>
        <taxon>Saccharopolyspora</taxon>
    </lineage>
</organism>
<sequence>MTARGGRHGGRHARRPEPVRHRTRRWWAATALTPTLVLAGALVGASASYLATPPQEADRPRPAAPDLRDVGVTGRLPAAPAPSPELLDRAAERRPFGTGAGPEVAVPDGPLGIPAPVLAAYREGADGLSGTGCGLHWSVLASIGRIESGHARGGRLDAGGTTVEAILGPRLSGGPGVAAVPDTDRGELDGDPVWDRAVGPMQFIPGTWAKFSADGNDDGARSPHNVHDAVAAAGRFLCSGGADLGDERELAKAVFRYNHSDEYVRTVLAWARAYAGGVTPTPAEPMRGSDEDVLAASRLPDPVPVPLPEPAEPSFPPLEVPSTGAEPLPPITTPPTTAPPSSSETPGAPETSAPGTSTQTTPSTPGGSTPESSTAGSSTADSSTPGTSTTTPGTTTPGTTTPSTPGSSTPGTAPDCDPAVLNRGEFALRPGAEPVGGDPAAALPGTAVHLAGGERCTVPEDFSPSP</sequence>
<dbReference type="InterPro" id="IPR043426">
    <property type="entry name" value="MltB-like"/>
</dbReference>
<proteinExistence type="predicted"/>